<dbReference type="Proteomes" id="UP000069850">
    <property type="component" value="Chromosome 1"/>
</dbReference>
<dbReference type="AlphaFoldDB" id="A0A110BKF6"/>
<proteinExistence type="predicted"/>
<reference evidence="1 2" key="1">
    <citation type="submission" date="2016-01" db="EMBL/GenBank/DDBJ databases">
        <authorList>
            <person name="Manzoor S."/>
        </authorList>
    </citation>
    <scope>NUCLEOTIDE SEQUENCE [LARGE SCALE GENOMIC DNA]</scope>
    <source>
        <strain evidence="1">Methanoculleus sp MAB1</strain>
    </source>
</reference>
<evidence type="ECO:0000313" key="1">
    <source>
        <dbReference type="EMBL" id="CVK34666.1"/>
    </source>
</evidence>
<name>A0A110BKF6_9EURY</name>
<organism evidence="1 2">
    <name type="scientific">Methanoculleus bourgensis</name>
    <dbReference type="NCBI Taxonomy" id="83986"/>
    <lineage>
        <taxon>Archaea</taxon>
        <taxon>Methanobacteriati</taxon>
        <taxon>Methanobacteriota</taxon>
        <taxon>Stenosarchaea group</taxon>
        <taxon>Methanomicrobia</taxon>
        <taxon>Methanomicrobiales</taxon>
        <taxon>Methanomicrobiaceae</taxon>
        <taxon>Methanoculleus</taxon>
    </lineage>
</organism>
<dbReference type="GeneID" id="13354682"/>
<dbReference type="OrthoDB" id="105746at2157"/>
<accession>A0A110BKF6</accession>
<dbReference type="EMBL" id="LT158599">
    <property type="protein sequence ID" value="CVK34666.1"/>
    <property type="molecule type" value="Genomic_DNA"/>
</dbReference>
<protein>
    <submittedName>
        <fullName evidence="1">Uncharacterized protein</fullName>
    </submittedName>
</protein>
<sequence length="121" mass="13134">MLERQEKTALFVLVCVVAIILAAHLLFDAFAMPLVAARYSGDLPDGTLVILEGSIEEIRKTASGGHIILTVNGTTVFLPENVVATLELHENASVTLYGTVETYRGKREVVVNSPRDIQVRG</sequence>
<dbReference type="RefSeq" id="WP_014868465.1">
    <property type="nucleotide sequence ID" value="NZ_JAHAVR010000002.1"/>
</dbReference>
<dbReference type="OMA" id="TEYETGM"/>
<evidence type="ECO:0000313" key="2">
    <source>
        <dbReference type="Proteomes" id="UP000069850"/>
    </source>
</evidence>
<gene>
    <name evidence="1" type="ORF">MMAB1_3453</name>
</gene>
<dbReference type="KEGG" id="mema:MMAB1_3453"/>
<dbReference type="GeneID" id="27138833"/>